<dbReference type="SUPFAM" id="SSF46785">
    <property type="entry name" value="Winged helix' DNA-binding domain"/>
    <property type="match status" value="1"/>
</dbReference>
<evidence type="ECO:0000313" key="6">
    <source>
        <dbReference type="EMBL" id="APW38319.1"/>
    </source>
</evidence>
<dbReference type="PROSITE" id="PS50931">
    <property type="entry name" value="HTH_LYSR"/>
    <property type="match status" value="1"/>
</dbReference>
<dbReference type="GO" id="GO:0003700">
    <property type="term" value="F:DNA-binding transcription factor activity"/>
    <property type="evidence" value="ECO:0007669"/>
    <property type="project" value="InterPro"/>
</dbReference>
<dbReference type="Pfam" id="PF03466">
    <property type="entry name" value="LysR_substrate"/>
    <property type="match status" value="1"/>
</dbReference>
<dbReference type="AlphaFoldDB" id="A0A1P8JX37"/>
<evidence type="ECO:0000256" key="4">
    <source>
        <dbReference type="ARBA" id="ARBA00023163"/>
    </source>
</evidence>
<dbReference type="CDD" id="cd08422">
    <property type="entry name" value="PBP2_CrgA_like"/>
    <property type="match status" value="1"/>
</dbReference>
<dbReference type="PANTHER" id="PTHR30537">
    <property type="entry name" value="HTH-TYPE TRANSCRIPTIONAL REGULATOR"/>
    <property type="match status" value="1"/>
</dbReference>
<keyword evidence="7" id="KW-1185">Reference proteome</keyword>
<keyword evidence="3" id="KW-0238">DNA-binding</keyword>
<reference evidence="6 7" key="1">
    <citation type="submission" date="2017-01" db="EMBL/GenBank/DDBJ databases">
        <authorList>
            <person name="Mah S.A."/>
            <person name="Swanson W.J."/>
            <person name="Moy G.W."/>
            <person name="Vacquier V.D."/>
        </authorList>
    </citation>
    <scope>NUCLEOTIDE SEQUENCE [LARGE SCALE GENOMIC DNA]</scope>
    <source>
        <strain evidence="6 7">DCY110</strain>
    </source>
</reference>
<dbReference type="InterPro" id="IPR005119">
    <property type="entry name" value="LysR_subst-bd"/>
</dbReference>
<evidence type="ECO:0000256" key="1">
    <source>
        <dbReference type="ARBA" id="ARBA00009437"/>
    </source>
</evidence>
<dbReference type="InterPro" id="IPR036388">
    <property type="entry name" value="WH-like_DNA-bd_sf"/>
</dbReference>
<dbReference type="KEGG" id="rhy:RD110_14895"/>
<dbReference type="Proteomes" id="UP000186609">
    <property type="component" value="Chromosome"/>
</dbReference>
<feature type="domain" description="HTH lysR-type" evidence="5">
    <location>
        <begin position="17"/>
        <end position="64"/>
    </location>
</feature>
<dbReference type="OrthoDB" id="8523827at2"/>
<name>A0A1P8JX37_9BURK</name>
<proteinExistence type="inferred from homology"/>
<gene>
    <name evidence="6" type="ORF">RD110_14895</name>
</gene>
<evidence type="ECO:0000259" key="5">
    <source>
        <dbReference type="PROSITE" id="PS50931"/>
    </source>
</evidence>
<keyword evidence="2" id="KW-0805">Transcription regulation</keyword>
<dbReference type="GO" id="GO:0003677">
    <property type="term" value="F:DNA binding"/>
    <property type="evidence" value="ECO:0007669"/>
    <property type="project" value="UniProtKB-KW"/>
</dbReference>
<accession>A0A1P8JX37</accession>
<evidence type="ECO:0000256" key="2">
    <source>
        <dbReference type="ARBA" id="ARBA00023015"/>
    </source>
</evidence>
<comment type="similarity">
    <text evidence="1">Belongs to the LysR transcriptional regulatory family.</text>
</comment>
<protein>
    <submittedName>
        <fullName evidence="6">LysR family transcriptional regulator</fullName>
    </submittedName>
</protein>
<evidence type="ECO:0000256" key="3">
    <source>
        <dbReference type="ARBA" id="ARBA00023125"/>
    </source>
</evidence>
<dbReference type="RefSeq" id="WP_076200198.1">
    <property type="nucleotide sequence ID" value="NZ_CP019236.1"/>
</dbReference>
<dbReference type="Pfam" id="PF00126">
    <property type="entry name" value="HTH_1"/>
    <property type="match status" value="1"/>
</dbReference>
<dbReference type="STRING" id="1842727.RD110_14895"/>
<dbReference type="PRINTS" id="PR00039">
    <property type="entry name" value="HTHLYSR"/>
</dbReference>
<organism evidence="6 7">
    <name type="scientific">Rhodoferax koreensis</name>
    <dbReference type="NCBI Taxonomy" id="1842727"/>
    <lineage>
        <taxon>Bacteria</taxon>
        <taxon>Pseudomonadati</taxon>
        <taxon>Pseudomonadota</taxon>
        <taxon>Betaproteobacteria</taxon>
        <taxon>Burkholderiales</taxon>
        <taxon>Comamonadaceae</taxon>
        <taxon>Rhodoferax</taxon>
    </lineage>
</organism>
<dbReference type="FunFam" id="1.10.10.10:FF:000001">
    <property type="entry name" value="LysR family transcriptional regulator"/>
    <property type="match status" value="1"/>
</dbReference>
<dbReference type="PANTHER" id="PTHR30537:SF5">
    <property type="entry name" value="HTH-TYPE TRANSCRIPTIONAL ACTIVATOR TTDR-RELATED"/>
    <property type="match status" value="1"/>
</dbReference>
<dbReference type="SUPFAM" id="SSF53850">
    <property type="entry name" value="Periplasmic binding protein-like II"/>
    <property type="match status" value="1"/>
</dbReference>
<dbReference type="InterPro" id="IPR036390">
    <property type="entry name" value="WH_DNA-bd_sf"/>
</dbReference>
<dbReference type="Gene3D" id="3.40.190.290">
    <property type="match status" value="1"/>
</dbReference>
<sequence length="302" mass="33363">MPRFNAQLLEGVEVMAALVEARSFGGAGEALNMSQSGVSRAIARLEARLGIRLFERTTRAVRLTDEGRRYHDQVMPLLAALEDATHATRGAASAVRGRLRVNVDAFISRLLAGPRLATFLDAHPELELEFITRDALGDMVGDGFDLAIRFGHPPSSTLVARKLLESRILTVAAPAYLARHGPPATPQELASPNHRCIHFRDPLTGRPFPWEFHRRRRKILVDVPARLTVSDADAYQRLCVAGLGVAQMLALAGEPLIAQKQLVQLFPDWTDERFPLYAFHPSRHHVPAKTRALLDFVVGLAD</sequence>
<dbReference type="InterPro" id="IPR000847">
    <property type="entry name" value="LysR_HTH_N"/>
</dbReference>
<evidence type="ECO:0000313" key="7">
    <source>
        <dbReference type="Proteomes" id="UP000186609"/>
    </source>
</evidence>
<keyword evidence="4" id="KW-0804">Transcription</keyword>
<dbReference type="Gene3D" id="1.10.10.10">
    <property type="entry name" value="Winged helix-like DNA-binding domain superfamily/Winged helix DNA-binding domain"/>
    <property type="match status" value="1"/>
</dbReference>
<dbReference type="InterPro" id="IPR058163">
    <property type="entry name" value="LysR-type_TF_proteobact-type"/>
</dbReference>
<dbReference type="EMBL" id="CP019236">
    <property type="protein sequence ID" value="APW38319.1"/>
    <property type="molecule type" value="Genomic_DNA"/>
</dbReference>